<evidence type="ECO:0000313" key="4">
    <source>
        <dbReference type="Proteomes" id="UP001499841"/>
    </source>
</evidence>
<dbReference type="PANTHER" id="PTHR19328:SF13">
    <property type="entry name" value="HIPL1 PROTEIN"/>
    <property type="match status" value="1"/>
</dbReference>
<proteinExistence type="predicted"/>
<dbReference type="InterPro" id="IPR012938">
    <property type="entry name" value="Glc/Sorbosone_DH"/>
</dbReference>
<name>A0ABP8EPT3_9MICO</name>
<dbReference type="SUPFAM" id="SSF50952">
    <property type="entry name" value="Soluble quinoprotein glucose dehydrogenase"/>
    <property type="match status" value="1"/>
</dbReference>
<keyword evidence="4" id="KW-1185">Reference proteome</keyword>
<evidence type="ECO:0000256" key="1">
    <source>
        <dbReference type="SAM" id="MobiDB-lite"/>
    </source>
</evidence>
<feature type="region of interest" description="Disordered" evidence="1">
    <location>
        <begin position="26"/>
        <end position="68"/>
    </location>
</feature>
<dbReference type="PANTHER" id="PTHR19328">
    <property type="entry name" value="HEDGEHOG-INTERACTING PROTEIN"/>
    <property type="match status" value="1"/>
</dbReference>
<dbReference type="Pfam" id="PF07995">
    <property type="entry name" value="GSDH"/>
    <property type="match status" value="1"/>
</dbReference>
<comment type="caution">
    <text evidence="3">The sequence shown here is derived from an EMBL/GenBank/DDBJ whole genome shotgun (WGS) entry which is preliminary data.</text>
</comment>
<feature type="compositionally biased region" description="Low complexity" evidence="1">
    <location>
        <begin position="36"/>
        <end position="68"/>
    </location>
</feature>
<reference evidence="4" key="1">
    <citation type="journal article" date="2019" name="Int. J. Syst. Evol. Microbiol.">
        <title>The Global Catalogue of Microorganisms (GCM) 10K type strain sequencing project: providing services to taxonomists for standard genome sequencing and annotation.</title>
        <authorList>
            <consortium name="The Broad Institute Genomics Platform"/>
            <consortium name="The Broad Institute Genome Sequencing Center for Infectious Disease"/>
            <person name="Wu L."/>
            <person name="Ma J."/>
        </authorList>
    </citation>
    <scope>NUCLEOTIDE SEQUENCE [LARGE SCALE GENOMIC DNA]</scope>
    <source>
        <strain evidence="4">JCM 17459</strain>
    </source>
</reference>
<dbReference type="InterPro" id="IPR011041">
    <property type="entry name" value="Quinoprot_gluc/sorb_DH_b-prop"/>
</dbReference>
<evidence type="ECO:0000313" key="3">
    <source>
        <dbReference type="EMBL" id="GAA4285703.1"/>
    </source>
</evidence>
<feature type="domain" description="Glucose/Sorbosone dehydrogenase" evidence="2">
    <location>
        <begin position="80"/>
        <end position="369"/>
    </location>
</feature>
<protein>
    <submittedName>
        <fullName evidence="3">PQQ-dependent sugar dehydrogenase</fullName>
    </submittedName>
</protein>
<organism evidence="3 4">
    <name type="scientific">Georgenia daeguensis</name>
    <dbReference type="NCBI Taxonomy" id="908355"/>
    <lineage>
        <taxon>Bacteria</taxon>
        <taxon>Bacillati</taxon>
        <taxon>Actinomycetota</taxon>
        <taxon>Actinomycetes</taxon>
        <taxon>Micrococcales</taxon>
        <taxon>Bogoriellaceae</taxon>
        <taxon>Georgenia</taxon>
    </lineage>
</organism>
<dbReference type="EMBL" id="BAABBA010000001">
    <property type="protein sequence ID" value="GAA4285703.1"/>
    <property type="molecule type" value="Genomic_DNA"/>
</dbReference>
<sequence>MVPAVFLALALGSCAGTGADGRPSAVVPGATGGATGSSASDSPSAPTAAGEPSSAPGTPSAGGAPAAAAEPGVLVTDLLSPWGLDFLPDGDALVTERDTGRVLRVAPDGTVTELGTVPGVSHGGEGGLLGIAVAPDVERSGHVFVYATTDADNRVLRMRLVGDSLEPDAVIVEGIRRAGNHNGGRLAFGPDGFLYVTTGDAGEPSNAQDVASLGGKILRVDADGRPAPGNPFDGSPVWSYGHRNVQGIGWDPAGRMYASEFGQNTYDELNLIEPGGNYGWPEVEGAGGVAGFVDPLRQWSTDEASPSGLAVTGGQVYLAALRGESLWRVPLTGDGGTGEPVRLLEGEYGRLRAVEPDAAGNLWLLTSNRSRGNPVPEDDRIVVVDPAALG</sequence>
<dbReference type="Proteomes" id="UP001499841">
    <property type="component" value="Unassembled WGS sequence"/>
</dbReference>
<dbReference type="InterPro" id="IPR011042">
    <property type="entry name" value="6-blade_b-propeller_TolB-like"/>
</dbReference>
<dbReference type="Gene3D" id="2.120.10.30">
    <property type="entry name" value="TolB, C-terminal domain"/>
    <property type="match status" value="1"/>
</dbReference>
<gene>
    <name evidence="3" type="ORF">GCM10022262_00620</name>
</gene>
<evidence type="ECO:0000259" key="2">
    <source>
        <dbReference type="Pfam" id="PF07995"/>
    </source>
</evidence>
<accession>A0ABP8EPT3</accession>